<protein>
    <submittedName>
        <fullName evidence="2">Uncharacterized protein</fullName>
    </submittedName>
</protein>
<comment type="caution">
    <text evidence="2">The sequence shown here is derived from an EMBL/GenBank/DDBJ whole genome shotgun (WGS) entry which is preliminary data.</text>
</comment>
<sequence>MQCAFLHCRPGPFVGLGSGLDPPRTDGAERAGSARA</sequence>
<evidence type="ECO:0000256" key="1">
    <source>
        <dbReference type="SAM" id="MobiDB-lite"/>
    </source>
</evidence>
<evidence type="ECO:0000313" key="2">
    <source>
        <dbReference type="EMBL" id="ELS53531.1"/>
    </source>
</evidence>
<accession>L8P7E8</accession>
<proteinExistence type="predicted"/>
<feature type="region of interest" description="Disordered" evidence="1">
    <location>
        <begin position="16"/>
        <end position="36"/>
    </location>
</feature>
<organism evidence="2 3">
    <name type="scientific">Streptomyces viridochromogenes Tue57</name>
    <dbReference type="NCBI Taxonomy" id="1160705"/>
    <lineage>
        <taxon>Bacteria</taxon>
        <taxon>Bacillati</taxon>
        <taxon>Actinomycetota</taxon>
        <taxon>Actinomycetes</taxon>
        <taxon>Kitasatosporales</taxon>
        <taxon>Streptomycetaceae</taxon>
        <taxon>Streptomyces</taxon>
    </lineage>
</organism>
<name>L8P7E8_STRVR</name>
<dbReference type="AlphaFoldDB" id="L8P7E8"/>
<dbReference type="Proteomes" id="UP000011205">
    <property type="component" value="Unassembled WGS sequence"/>
</dbReference>
<evidence type="ECO:0000313" key="3">
    <source>
        <dbReference type="Proteomes" id="UP000011205"/>
    </source>
</evidence>
<gene>
    <name evidence="2" type="ORF">STVIR_5451</name>
</gene>
<reference evidence="2 3" key="1">
    <citation type="journal article" date="2013" name="Genome Announc.">
        <title>Draft Genome Sequence of Streptomyces viridochromogenes Strain Tu57, Producer of Avilamycin.</title>
        <authorList>
            <person name="Gruning B.A."/>
            <person name="Erxleben A."/>
            <person name="Hahnlein A."/>
            <person name="Gunther S."/>
        </authorList>
    </citation>
    <scope>NUCLEOTIDE SEQUENCE [LARGE SCALE GENOMIC DNA]</scope>
    <source>
        <strain evidence="2 3">Tue57</strain>
    </source>
</reference>
<dbReference type="EMBL" id="AMLP01000164">
    <property type="protein sequence ID" value="ELS53531.1"/>
    <property type="molecule type" value="Genomic_DNA"/>
</dbReference>